<sequence length="109" mass="12270">MKDARQLHCVQTVLYSFPATNNKAHEEPARAPPNRRLRAAFRLCLAPPPDVTTTLDADWPRRQEAINIKEGQILSPTSSTSTHVRQRHSTDFGSETPIPTDRINTAINR</sequence>
<name>A0AAV7UCN7_PLEWA</name>
<evidence type="ECO:0000313" key="3">
    <source>
        <dbReference type="Proteomes" id="UP001066276"/>
    </source>
</evidence>
<feature type="region of interest" description="Disordered" evidence="1">
    <location>
        <begin position="74"/>
        <end position="109"/>
    </location>
</feature>
<accession>A0AAV7UCN7</accession>
<dbReference type="Proteomes" id="UP001066276">
    <property type="component" value="Chromosome 3_1"/>
</dbReference>
<reference evidence="2" key="1">
    <citation type="journal article" date="2022" name="bioRxiv">
        <title>Sequencing and chromosome-scale assembly of the giantPleurodeles waltlgenome.</title>
        <authorList>
            <person name="Brown T."/>
            <person name="Elewa A."/>
            <person name="Iarovenko S."/>
            <person name="Subramanian E."/>
            <person name="Araus A.J."/>
            <person name="Petzold A."/>
            <person name="Susuki M."/>
            <person name="Suzuki K.-i.T."/>
            <person name="Hayashi T."/>
            <person name="Toyoda A."/>
            <person name="Oliveira C."/>
            <person name="Osipova E."/>
            <person name="Leigh N.D."/>
            <person name="Simon A."/>
            <person name="Yun M.H."/>
        </authorList>
    </citation>
    <scope>NUCLEOTIDE SEQUENCE</scope>
    <source>
        <strain evidence="2">20211129_DDA</strain>
        <tissue evidence="2">Liver</tissue>
    </source>
</reference>
<evidence type="ECO:0000256" key="1">
    <source>
        <dbReference type="SAM" id="MobiDB-lite"/>
    </source>
</evidence>
<keyword evidence="3" id="KW-1185">Reference proteome</keyword>
<feature type="compositionally biased region" description="Polar residues" evidence="1">
    <location>
        <begin position="74"/>
        <end position="83"/>
    </location>
</feature>
<organism evidence="2 3">
    <name type="scientific">Pleurodeles waltl</name>
    <name type="common">Iberian ribbed newt</name>
    <dbReference type="NCBI Taxonomy" id="8319"/>
    <lineage>
        <taxon>Eukaryota</taxon>
        <taxon>Metazoa</taxon>
        <taxon>Chordata</taxon>
        <taxon>Craniata</taxon>
        <taxon>Vertebrata</taxon>
        <taxon>Euteleostomi</taxon>
        <taxon>Amphibia</taxon>
        <taxon>Batrachia</taxon>
        <taxon>Caudata</taxon>
        <taxon>Salamandroidea</taxon>
        <taxon>Salamandridae</taxon>
        <taxon>Pleurodelinae</taxon>
        <taxon>Pleurodeles</taxon>
    </lineage>
</organism>
<gene>
    <name evidence="2" type="ORF">NDU88_002541</name>
</gene>
<evidence type="ECO:0000313" key="2">
    <source>
        <dbReference type="EMBL" id="KAJ1185754.1"/>
    </source>
</evidence>
<dbReference type="AlphaFoldDB" id="A0AAV7UCN7"/>
<proteinExistence type="predicted"/>
<protein>
    <submittedName>
        <fullName evidence="2">Uncharacterized protein</fullName>
    </submittedName>
</protein>
<comment type="caution">
    <text evidence="2">The sequence shown here is derived from an EMBL/GenBank/DDBJ whole genome shotgun (WGS) entry which is preliminary data.</text>
</comment>
<dbReference type="EMBL" id="JANPWB010000005">
    <property type="protein sequence ID" value="KAJ1185754.1"/>
    <property type="molecule type" value="Genomic_DNA"/>
</dbReference>